<keyword evidence="1" id="KW-0472">Membrane</keyword>
<feature type="transmembrane region" description="Helical" evidence="1">
    <location>
        <begin position="79"/>
        <end position="100"/>
    </location>
</feature>
<evidence type="ECO:0000313" key="2">
    <source>
        <dbReference type="EMBL" id="EBQ1389500.1"/>
    </source>
</evidence>
<feature type="transmembrane region" description="Helical" evidence="1">
    <location>
        <begin position="52"/>
        <end position="73"/>
    </location>
</feature>
<keyword evidence="1" id="KW-0812">Transmembrane</keyword>
<name>A0A5U4RIU0_SALER</name>
<gene>
    <name evidence="2" type="ORF">A0Q75_06200</name>
</gene>
<sequence>MTKKGLSVILVFLIFSYIFTALSYKFIPSSDSMSGILEAADIANGNITLKGWYLSTVTFYFTDLVWFALAIKLFGYSEWITYVIPGLMAGSLFASCYALGTISGY</sequence>
<dbReference type="EMBL" id="AAGOAE010000007">
    <property type="protein sequence ID" value="EBQ1389500.1"/>
    <property type="molecule type" value="Genomic_DNA"/>
</dbReference>
<comment type="caution">
    <text evidence="2">The sequence shown here is derived from an EMBL/GenBank/DDBJ whole genome shotgun (WGS) entry which is preliminary data.</text>
</comment>
<keyword evidence="1" id="KW-1133">Transmembrane helix</keyword>
<organism evidence="2">
    <name type="scientific">Salmonella enterica</name>
    <name type="common">Salmonella choleraesuis</name>
    <dbReference type="NCBI Taxonomy" id="28901"/>
    <lineage>
        <taxon>Bacteria</taxon>
        <taxon>Pseudomonadati</taxon>
        <taxon>Pseudomonadota</taxon>
        <taxon>Gammaproteobacteria</taxon>
        <taxon>Enterobacterales</taxon>
        <taxon>Enterobacteriaceae</taxon>
        <taxon>Salmonella</taxon>
    </lineage>
</organism>
<evidence type="ECO:0000256" key="1">
    <source>
        <dbReference type="SAM" id="Phobius"/>
    </source>
</evidence>
<protein>
    <submittedName>
        <fullName evidence="2">Uncharacterized protein</fullName>
    </submittedName>
</protein>
<feature type="non-terminal residue" evidence="2">
    <location>
        <position position="105"/>
    </location>
</feature>
<reference evidence="2" key="1">
    <citation type="submission" date="2018-07" db="EMBL/GenBank/DDBJ databases">
        <authorList>
            <consortium name="GenomeTrakr network: Whole genome sequencing for foodborne pathogen traceback"/>
        </authorList>
    </citation>
    <scope>NUCLEOTIDE SEQUENCE</scope>
    <source>
        <strain evidence="2">CFSAN046172</strain>
    </source>
</reference>
<accession>A0A5U4RIU0</accession>
<feature type="transmembrane region" description="Helical" evidence="1">
    <location>
        <begin position="6"/>
        <end position="27"/>
    </location>
</feature>
<dbReference type="AlphaFoldDB" id="A0A5U4RIU0"/>
<proteinExistence type="predicted"/>